<reference evidence="1" key="1">
    <citation type="submission" date="2014-09" db="EMBL/GenBank/DDBJ databases">
        <authorList>
            <person name="Magalhaes I.L.F."/>
            <person name="Oliveira U."/>
            <person name="Santos F.R."/>
            <person name="Vidigal T.H.D.A."/>
            <person name="Brescovit A.D."/>
            <person name="Santos A.J."/>
        </authorList>
    </citation>
    <scope>NUCLEOTIDE SEQUENCE</scope>
    <source>
        <tissue evidence="1">Shoot tissue taken approximately 20 cm above the soil surface</tissue>
    </source>
</reference>
<dbReference type="AlphaFoldDB" id="A0A0A9C7Z1"/>
<reference evidence="1" key="2">
    <citation type="journal article" date="2015" name="Data Brief">
        <title>Shoot transcriptome of the giant reed, Arundo donax.</title>
        <authorList>
            <person name="Barrero R.A."/>
            <person name="Guerrero F.D."/>
            <person name="Moolhuijzen P."/>
            <person name="Goolsby J.A."/>
            <person name="Tidwell J."/>
            <person name="Bellgard S.E."/>
            <person name="Bellgard M.I."/>
        </authorList>
    </citation>
    <scope>NUCLEOTIDE SEQUENCE</scope>
    <source>
        <tissue evidence="1">Shoot tissue taken approximately 20 cm above the soil surface</tissue>
    </source>
</reference>
<protein>
    <submittedName>
        <fullName evidence="1">Sfp1</fullName>
    </submittedName>
</protein>
<proteinExistence type="predicted"/>
<dbReference type="EMBL" id="GBRH01225461">
    <property type="protein sequence ID" value="JAD72434.1"/>
    <property type="molecule type" value="Transcribed_RNA"/>
</dbReference>
<sequence>MIFCMLQTLSTAFGANFFTASPTVRNILSSPMWSVNFAAWSFWITAGPGLARISSPPRHGFRLCRCQLQLLRVRRMFSMYQILNKHLLLYIETR</sequence>
<accession>A0A0A9C7Z1</accession>
<organism evidence="1">
    <name type="scientific">Arundo donax</name>
    <name type="common">Giant reed</name>
    <name type="synonym">Donax arundinaceus</name>
    <dbReference type="NCBI Taxonomy" id="35708"/>
    <lineage>
        <taxon>Eukaryota</taxon>
        <taxon>Viridiplantae</taxon>
        <taxon>Streptophyta</taxon>
        <taxon>Embryophyta</taxon>
        <taxon>Tracheophyta</taxon>
        <taxon>Spermatophyta</taxon>
        <taxon>Magnoliopsida</taxon>
        <taxon>Liliopsida</taxon>
        <taxon>Poales</taxon>
        <taxon>Poaceae</taxon>
        <taxon>PACMAD clade</taxon>
        <taxon>Arundinoideae</taxon>
        <taxon>Arundineae</taxon>
        <taxon>Arundo</taxon>
    </lineage>
</organism>
<name>A0A0A9C7Z1_ARUDO</name>
<evidence type="ECO:0000313" key="1">
    <source>
        <dbReference type="EMBL" id="JAD72434.1"/>
    </source>
</evidence>